<dbReference type="RefSeq" id="XP_011131717.1">
    <property type="nucleotide sequence ID" value="XM_011133415.1"/>
</dbReference>
<evidence type="ECO:0000256" key="1">
    <source>
        <dbReference type="SAM" id="SignalP"/>
    </source>
</evidence>
<feature type="chain" id="PRO_5001511450" description="Transmembrane protein" evidence="1">
    <location>
        <begin position="18"/>
        <end position="217"/>
    </location>
</feature>
<keyword evidence="3" id="KW-1185">Reference proteome</keyword>
<protein>
    <recommendedName>
        <fullName evidence="4">Transmembrane protein</fullName>
    </recommendedName>
</protein>
<evidence type="ECO:0008006" key="4">
    <source>
        <dbReference type="Google" id="ProtNLM"/>
    </source>
</evidence>
<dbReference type="EMBL" id="AFNH02000864">
    <property type="protein sequence ID" value="EZG55190.1"/>
    <property type="molecule type" value="Genomic_DNA"/>
</dbReference>
<sequence>MIRLHLLCLVVFAGEHAFTLLAGGCAESCDAGLAPAEFSACIHALPCPYAARDVFTAATAMELCSTTAAADEIFAFKPGLDSTWVADEFAVQLTGPENGSAAACLGSFDFVGYELVEGATEEDFKAAVCQNQRPKTTVATPTRWTALGVADTLTVLLFPHADTYVTLEGDGSMCTGFSYAGFEMHFLDTNILDATGVDAAVLGHTLLAIAVVTLAQV</sequence>
<dbReference type="Proteomes" id="UP000019763">
    <property type="component" value="Unassembled WGS sequence"/>
</dbReference>
<feature type="signal peptide" evidence="1">
    <location>
        <begin position="1"/>
        <end position="17"/>
    </location>
</feature>
<comment type="caution">
    <text evidence="2">The sequence shown here is derived from an EMBL/GenBank/DDBJ whole genome shotgun (WGS) entry which is preliminary data.</text>
</comment>
<accession>A0A023B2V8</accession>
<evidence type="ECO:0000313" key="2">
    <source>
        <dbReference type="EMBL" id="EZG55190.1"/>
    </source>
</evidence>
<gene>
    <name evidence="2" type="ORF">GNI_116300</name>
</gene>
<dbReference type="AlphaFoldDB" id="A0A023B2V8"/>
<dbReference type="VEuPathDB" id="CryptoDB:GNI_116300"/>
<name>A0A023B2V8_GRENI</name>
<dbReference type="GeneID" id="22914138"/>
<keyword evidence="1" id="KW-0732">Signal</keyword>
<proteinExistence type="predicted"/>
<reference evidence="2" key="1">
    <citation type="submission" date="2013-12" db="EMBL/GenBank/DDBJ databases">
        <authorList>
            <person name="Omoto C.K."/>
            <person name="Sibley D."/>
            <person name="Venepally P."/>
            <person name="Hadjithomas M."/>
            <person name="Karamycheva S."/>
            <person name="Brunk B."/>
            <person name="Roos D."/>
            <person name="Caler E."/>
            <person name="Lorenzi H."/>
        </authorList>
    </citation>
    <scope>NUCLEOTIDE SEQUENCE</scope>
</reference>
<organism evidence="2 3">
    <name type="scientific">Gregarina niphandrodes</name>
    <name type="common">Septate eugregarine</name>
    <dbReference type="NCBI Taxonomy" id="110365"/>
    <lineage>
        <taxon>Eukaryota</taxon>
        <taxon>Sar</taxon>
        <taxon>Alveolata</taxon>
        <taxon>Apicomplexa</taxon>
        <taxon>Conoidasida</taxon>
        <taxon>Gregarinasina</taxon>
        <taxon>Eugregarinorida</taxon>
        <taxon>Gregarinidae</taxon>
        <taxon>Gregarina</taxon>
    </lineage>
</organism>
<evidence type="ECO:0000313" key="3">
    <source>
        <dbReference type="Proteomes" id="UP000019763"/>
    </source>
</evidence>